<gene>
    <name evidence="1" type="ORF">JCM6294_2784</name>
</gene>
<reference evidence="2" key="1">
    <citation type="journal article" date="2014" name="Genome">
        <title>Draft Genome Sequences of Three Strains of Bacteroides pyogenes Isolated from a Cat and Swine.</title>
        <authorList>
            <person name="Sakamoto M."/>
            <person name="Oshima K."/>
            <person name="Suda W."/>
            <person name="Kitamura K."/>
            <person name="Iida T."/>
            <person name="Hattori M."/>
            <person name="Ohkuma M."/>
        </authorList>
    </citation>
    <scope>NUCLEOTIDE SEQUENCE [LARGE SCALE GENOMIC DNA]</scope>
    <source>
        <strain evidence="2">JCM 6294</strain>
    </source>
</reference>
<accession>W4PIP9</accession>
<evidence type="ECO:0000313" key="2">
    <source>
        <dbReference type="Proteomes" id="UP000018842"/>
    </source>
</evidence>
<dbReference type="EMBL" id="BAIR01000028">
    <property type="protein sequence ID" value="GAE19696.1"/>
    <property type="molecule type" value="Genomic_DNA"/>
</dbReference>
<dbReference type="AlphaFoldDB" id="W4PIP9"/>
<name>W4PIP9_9BACE</name>
<comment type="caution">
    <text evidence="1">The sequence shown here is derived from an EMBL/GenBank/DDBJ whole genome shotgun (WGS) entry which is preliminary data.</text>
</comment>
<proteinExistence type="predicted"/>
<organism evidence="1 2">
    <name type="scientific">Bacteroides pyogenes DSM 20611 = JCM 6294</name>
    <dbReference type="NCBI Taxonomy" id="1121100"/>
    <lineage>
        <taxon>Bacteria</taxon>
        <taxon>Pseudomonadati</taxon>
        <taxon>Bacteroidota</taxon>
        <taxon>Bacteroidia</taxon>
        <taxon>Bacteroidales</taxon>
        <taxon>Bacteroidaceae</taxon>
        <taxon>Bacteroides</taxon>
    </lineage>
</organism>
<sequence>MSIGLNKGDEGAIAEIKLTTSADVDKTYPATFYNKDEQGVKFGNIRDVQFAHIYTYKTINTK</sequence>
<evidence type="ECO:0000313" key="1">
    <source>
        <dbReference type="EMBL" id="GAE19696.1"/>
    </source>
</evidence>
<protein>
    <submittedName>
        <fullName evidence="1">Uncharacterized protein</fullName>
    </submittedName>
</protein>
<dbReference type="Proteomes" id="UP000018842">
    <property type="component" value="Unassembled WGS sequence"/>
</dbReference>